<protein>
    <submittedName>
        <fullName evidence="1">Uncharacterized protein</fullName>
    </submittedName>
</protein>
<gene>
    <name evidence="1" type="ORF">POM88_010222</name>
</gene>
<dbReference type="PANTHER" id="PTHR33070">
    <property type="entry name" value="OS06G0725500 PROTEIN"/>
    <property type="match status" value="1"/>
</dbReference>
<comment type="caution">
    <text evidence="1">The sequence shown here is derived from an EMBL/GenBank/DDBJ whole genome shotgun (WGS) entry which is preliminary data.</text>
</comment>
<dbReference type="Proteomes" id="UP001237642">
    <property type="component" value="Unassembled WGS sequence"/>
</dbReference>
<dbReference type="GO" id="GO:0048367">
    <property type="term" value="P:shoot system development"/>
    <property type="evidence" value="ECO:0007669"/>
    <property type="project" value="InterPro"/>
</dbReference>
<dbReference type="PANTHER" id="PTHR33070:SF129">
    <property type="entry name" value="DUF241 DOMAIN PROTEIN"/>
    <property type="match status" value="1"/>
</dbReference>
<sequence length="141" mass="16038">MVSKCFANSKKSKSIETHGIVSLLREVEEVSITMLDSIFSSICPAKETSNKWSMVFKSSESKRVHCEGDKEENINQVQNMYSSLKALNKKSSKTNEILGTQEVQKCLKTYDINMQECEDKLDYLVRSLIKARVSILNVINH</sequence>
<reference evidence="1" key="1">
    <citation type="submission" date="2023-02" db="EMBL/GenBank/DDBJ databases">
        <title>Genome of toxic invasive species Heracleum sosnowskyi carries increased number of genes despite the absence of recent whole-genome duplications.</title>
        <authorList>
            <person name="Schelkunov M."/>
            <person name="Shtratnikova V."/>
            <person name="Makarenko M."/>
            <person name="Klepikova A."/>
            <person name="Omelchenko D."/>
            <person name="Novikova G."/>
            <person name="Obukhova E."/>
            <person name="Bogdanov V."/>
            <person name="Penin A."/>
            <person name="Logacheva M."/>
        </authorList>
    </citation>
    <scope>NUCLEOTIDE SEQUENCE</scope>
    <source>
        <strain evidence="1">Hsosn_3</strain>
        <tissue evidence="1">Leaf</tissue>
    </source>
</reference>
<dbReference type="AlphaFoldDB" id="A0AAD8JAB2"/>
<dbReference type="InterPro" id="IPR004320">
    <property type="entry name" value="BPS1_pln"/>
</dbReference>
<dbReference type="EMBL" id="JAUIZM010000002">
    <property type="protein sequence ID" value="KAK1400359.1"/>
    <property type="molecule type" value="Genomic_DNA"/>
</dbReference>
<reference evidence="1" key="2">
    <citation type="submission" date="2023-05" db="EMBL/GenBank/DDBJ databases">
        <authorList>
            <person name="Schelkunov M.I."/>
        </authorList>
    </citation>
    <scope>NUCLEOTIDE SEQUENCE</scope>
    <source>
        <strain evidence="1">Hsosn_3</strain>
        <tissue evidence="1">Leaf</tissue>
    </source>
</reference>
<evidence type="ECO:0000313" key="1">
    <source>
        <dbReference type="EMBL" id="KAK1400359.1"/>
    </source>
</evidence>
<keyword evidence="2" id="KW-1185">Reference proteome</keyword>
<evidence type="ECO:0000313" key="2">
    <source>
        <dbReference type="Proteomes" id="UP001237642"/>
    </source>
</evidence>
<proteinExistence type="predicted"/>
<dbReference type="Pfam" id="PF03087">
    <property type="entry name" value="BPS1"/>
    <property type="match status" value="1"/>
</dbReference>
<accession>A0AAD8JAB2</accession>
<name>A0AAD8JAB2_9APIA</name>
<organism evidence="1 2">
    <name type="scientific">Heracleum sosnowskyi</name>
    <dbReference type="NCBI Taxonomy" id="360622"/>
    <lineage>
        <taxon>Eukaryota</taxon>
        <taxon>Viridiplantae</taxon>
        <taxon>Streptophyta</taxon>
        <taxon>Embryophyta</taxon>
        <taxon>Tracheophyta</taxon>
        <taxon>Spermatophyta</taxon>
        <taxon>Magnoliopsida</taxon>
        <taxon>eudicotyledons</taxon>
        <taxon>Gunneridae</taxon>
        <taxon>Pentapetalae</taxon>
        <taxon>asterids</taxon>
        <taxon>campanulids</taxon>
        <taxon>Apiales</taxon>
        <taxon>Apiaceae</taxon>
        <taxon>Apioideae</taxon>
        <taxon>apioid superclade</taxon>
        <taxon>Tordylieae</taxon>
        <taxon>Tordyliinae</taxon>
        <taxon>Heracleum</taxon>
    </lineage>
</organism>
<dbReference type="GO" id="GO:0048364">
    <property type="term" value="P:root development"/>
    <property type="evidence" value="ECO:0007669"/>
    <property type="project" value="InterPro"/>
</dbReference>